<gene>
    <name evidence="1" type="ORF">SAMN02745168_1822</name>
</gene>
<keyword evidence="2" id="KW-1185">Reference proteome</keyword>
<organism evidence="1 2">
    <name type="scientific">Papillibacter cinnamivorans DSM 12816</name>
    <dbReference type="NCBI Taxonomy" id="1122930"/>
    <lineage>
        <taxon>Bacteria</taxon>
        <taxon>Bacillati</taxon>
        <taxon>Bacillota</taxon>
        <taxon>Clostridia</taxon>
        <taxon>Eubacteriales</taxon>
        <taxon>Oscillospiraceae</taxon>
        <taxon>Papillibacter</taxon>
    </lineage>
</organism>
<evidence type="ECO:0008006" key="3">
    <source>
        <dbReference type="Google" id="ProtNLM"/>
    </source>
</evidence>
<evidence type="ECO:0000313" key="1">
    <source>
        <dbReference type="EMBL" id="SMC61651.1"/>
    </source>
</evidence>
<dbReference type="RefSeq" id="WP_084234506.1">
    <property type="nucleotide sequence ID" value="NZ_FWXW01000004.1"/>
</dbReference>
<name>A0A1W2AMG0_9FIRM</name>
<accession>A0A1W2AMG0</accession>
<dbReference type="OrthoDB" id="2235245at2"/>
<reference evidence="1 2" key="1">
    <citation type="submission" date="2017-04" db="EMBL/GenBank/DDBJ databases">
        <authorList>
            <person name="Afonso C.L."/>
            <person name="Miller P.J."/>
            <person name="Scott M.A."/>
            <person name="Spackman E."/>
            <person name="Goraichik I."/>
            <person name="Dimitrov K.M."/>
            <person name="Suarez D.L."/>
            <person name="Swayne D.E."/>
        </authorList>
    </citation>
    <scope>NUCLEOTIDE SEQUENCE [LARGE SCALE GENOMIC DNA]</scope>
    <source>
        <strain evidence="1 2">DSM 12816</strain>
    </source>
</reference>
<dbReference type="AlphaFoldDB" id="A0A1W2AMG0"/>
<proteinExistence type="predicted"/>
<dbReference type="EMBL" id="FWXW01000004">
    <property type="protein sequence ID" value="SMC61651.1"/>
    <property type="molecule type" value="Genomic_DNA"/>
</dbReference>
<sequence>MNYFVFNITESCERDTTINDKKISNLDKIIDSILGHSGNGLPGEIQHFKISDDDESNKIKLLRDKYLDLHKVDSSYETFISGLANDLLKAELVEEKDGSKRRHKRITPGILIIKHEKGKLTLLKLEETSSIDKLTYELKSAFMTDRRYYKAAIILNKTINVIDKNRKVANYWAYDFLHLERERDDKENTKYLVAKIKSDELVAREITDSTLRKTISDLMREKILTESRFEPDEWLEEINNSIKSEDLSFKKIEDIFSTEALDFLDESFEIDKKFARQQFKTVIEISPDLKIEAINIEVAIRAQKISFDDGYIQIQVPEEYRANIRQLFK</sequence>
<protein>
    <recommendedName>
        <fullName evidence="3">Nucleoid-associated protein</fullName>
    </recommendedName>
</protein>
<dbReference type="Proteomes" id="UP000192790">
    <property type="component" value="Unassembled WGS sequence"/>
</dbReference>
<evidence type="ECO:0000313" key="2">
    <source>
        <dbReference type="Proteomes" id="UP000192790"/>
    </source>
</evidence>